<evidence type="ECO:0000313" key="5">
    <source>
        <dbReference type="EMBL" id="TVT39312.1"/>
    </source>
</evidence>
<dbReference type="Gene3D" id="1.10.10.10">
    <property type="entry name" value="Winged helix-like DNA-binding domain superfamily/Winged helix DNA-binding domain"/>
    <property type="match status" value="1"/>
</dbReference>
<dbReference type="InterPro" id="IPR036388">
    <property type="entry name" value="WH-like_DNA-bd_sf"/>
</dbReference>
<keyword evidence="3" id="KW-0804">Transcription</keyword>
<dbReference type="PANTHER" id="PTHR33204:SF29">
    <property type="entry name" value="TRANSCRIPTIONAL REGULATOR"/>
    <property type="match status" value="1"/>
</dbReference>
<dbReference type="PROSITE" id="PS51118">
    <property type="entry name" value="HTH_HXLR"/>
    <property type="match status" value="1"/>
</dbReference>
<reference evidence="5 6" key="1">
    <citation type="submission" date="2019-07" db="EMBL/GenBank/DDBJ databases">
        <title>Hymenobacter sp. straun FUR1 Genome sequencing and assembly.</title>
        <authorList>
            <person name="Chhetri G."/>
        </authorList>
    </citation>
    <scope>NUCLEOTIDE SEQUENCE [LARGE SCALE GENOMIC DNA]</scope>
    <source>
        <strain evidence="5 6">Fur1</strain>
    </source>
</reference>
<sequence>MYKHKLERPLTCGVGVTMELLGGKWKPCLLHNIRQDLRRPSQLHRSNATATPRVLNQQLKELEADGLIYKVIHAVLPPKVEYFLTPFGESLLAVVDAMQSWGEAHGDEFRAVVARRLEQS</sequence>
<keyword evidence="1" id="KW-0805">Transcription regulation</keyword>
<accession>A0A558BS34</accession>
<dbReference type="PANTHER" id="PTHR33204">
    <property type="entry name" value="TRANSCRIPTIONAL REGULATOR, MARR FAMILY"/>
    <property type="match status" value="1"/>
</dbReference>
<name>A0A558BS34_9BACT</name>
<dbReference type="InterPro" id="IPR002577">
    <property type="entry name" value="HTH_HxlR"/>
</dbReference>
<protein>
    <submittedName>
        <fullName evidence="5">Helix-turn-helix transcriptional regulator</fullName>
    </submittedName>
</protein>
<evidence type="ECO:0000256" key="1">
    <source>
        <dbReference type="ARBA" id="ARBA00023015"/>
    </source>
</evidence>
<evidence type="ECO:0000256" key="3">
    <source>
        <dbReference type="ARBA" id="ARBA00023163"/>
    </source>
</evidence>
<evidence type="ECO:0000259" key="4">
    <source>
        <dbReference type="PROSITE" id="PS51118"/>
    </source>
</evidence>
<keyword evidence="6" id="KW-1185">Reference proteome</keyword>
<dbReference type="AlphaFoldDB" id="A0A558BS34"/>
<dbReference type="OrthoDB" id="370168at2"/>
<organism evidence="5 6">
    <name type="scientific">Hymenobacter setariae</name>
    <dbReference type="NCBI Taxonomy" id="2594794"/>
    <lineage>
        <taxon>Bacteria</taxon>
        <taxon>Pseudomonadati</taxon>
        <taxon>Bacteroidota</taxon>
        <taxon>Cytophagia</taxon>
        <taxon>Cytophagales</taxon>
        <taxon>Hymenobacteraceae</taxon>
        <taxon>Hymenobacter</taxon>
    </lineage>
</organism>
<dbReference type="GO" id="GO:0003677">
    <property type="term" value="F:DNA binding"/>
    <property type="evidence" value="ECO:0007669"/>
    <property type="project" value="UniProtKB-KW"/>
</dbReference>
<dbReference type="Pfam" id="PF01638">
    <property type="entry name" value="HxlR"/>
    <property type="match status" value="1"/>
</dbReference>
<dbReference type="RefSeq" id="WP_144850049.1">
    <property type="nucleotide sequence ID" value="NZ_VMRJ01000004.1"/>
</dbReference>
<keyword evidence="2" id="KW-0238">DNA-binding</keyword>
<dbReference type="Proteomes" id="UP000317624">
    <property type="component" value="Unassembled WGS sequence"/>
</dbReference>
<evidence type="ECO:0000256" key="2">
    <source>
        <dbReference type="ARBA" id="ARBA00023125"/>
    </source>
</evidence>
<comment type="caution">
    <text evidence="5">The sequence shown here is derived from an EMBL/GenBank/DDBJ whole genome shotgun (WGS) entry which is preliminary data.</text>
</comment>
<dbReference type="SUPFAM" id="SSF46785">
    <property type="entry name" value="Winged helix' DNA-binding domain"/>
    <property type="match status" value="1"/>
</dbReference>
<gene>
    <name evidence="5" type="ORF">FNT36_16790</name>
</gene>
<dbReference type="InterPro" id="IPR036390">
    <property type="entry name" value="WH_DNA-bd_sf"/>
</dbReference>
<evidence type="ECO:0000313" key="6">
    <source>
        <dbReference type="Proteomes" id="UP000317624"/>
    </source>
</evidence>
<dbReference type="EMBL" id="VMRJ01000004">
    <property type="protein sequence ID" value="TVT39312.1"/>
    <property type="molecule type" value="Genomic_DNA"/>
</dbReference>
<feature type="domain" description="HTH hxlR-type" evidence="4">
    <location>
        <begin position="12"/>
        <end position="110"/>
    </location>
</feature>
<proteinExistence type="predicted"/>